<dbReference type="PANTHER" id="PTHR30037:SF4">
    <property type="entry name" value="DNA-3-METHYLADENINE GLYCOSYLASE I"/>
    <property type="match status" value="1"/>
</dbReference>
<feature type="binding site" evidence="9">
    <location>
        <position position="18"/>
    </location>
    <ligand>
        <name>Zn(2+)</name>
        <dbReference type="ChEBI" id="CHEBI:29105"/>
    </ligand>
</feature>
<evidence type="ECO:0000256" key="2">
    <source>
        <dbReference type="ARBA" id="ARBA00022763"/>
    </source>
</evidence>
<evidence type="ECO:0000256" key="7">
    <source>
        <dbReference type="ARBA" id="ARBA00057608"/>
    </source>
</evidence>
<evidence type="ECO:0000256" key="4">
    <source>
        <dbReference type="ARBA" id="ARBA00022833"/>
    </source>
</evidence>
<evidence type="ECO:0000256" key="9">
    <source>
        <dbReference type="PIRSR" id="PIRSR604597-1"/>
    </source>
</evidence>
<dbReference type="AlphaFoldDB" id="A0A4S2HEV4"/>
<dbReference type="PANTHER" id="PTHR30037">
    <property type="entry name" value="DNA-3-METHYLADENINE GLYCOSYLASE 1"/>
    <property type="match status" value="1"/>
</dbReference>
<dbReference type="InterPro" id="IPR011257">
    <property type="entry name" value="DNA_glycosylase"/>
</dbReference>
<accession>A0A4S2HEV4</accession>
<feature type="binding site" evidence="9">
    <location>
        <position position="180"/>
    </location>
    <ligand>
        <name>Zn(2+)</name>
        <dbReference type="ChEBI" id="CHEBI:29105"/>
    </ligand>
</feature>
<evidence type="ECO:0000313" key="10">
    <source>
        <dbReference type="EMBL" id="TGY94162.1"/>
    </source>
</evidence>
<keyword evidence="5" id="KW-0234">DNA repair</keyword>
<name>A0A4S2HEV4_9PROT</name>
<evidence type="ECO:0000256" key="5">
    <source>
        <dbReference type="ARBA" id="ARBA00023204"/>
    </source>
</evidence>
<dbReference type="InterPro" id="IPR004597">
    <property type="entry name" value="Tag"/>
</dbReference>
<evidence type="ECO:0000256" key="3">
    <source>
        <dbReference type="ARBA" id="ARBA00022801"/>
    </source>
</evidence>
<sequence length="195" mass="22008">MPHRCPWPGEDPLYIAYHDTDWGVPEYDDRALYEKLVLDGFQAGLSWITILRKRENFREAFDRFDPQAIARYGEADIDRLLANSGIVRSRAKIEAAIQGARVWCDIQDSPRGFSQRLWDFVDGAPATHHYASMAEVPAQTPTSQAMSKELKSLGFKFCGPVIVYAFMQAVGMVNDHLTGCFRHEEVARLNTPASA</sequence>
<dbReference type="Proteomes" id="UP000305451">
    <property type="component" value="Unassembled WGS sequence"/>
</dbReference>
<comment type="catalytic activity">
    <reaction evidence="6">
        <text>Hydrolysis of alkylated DNA, releasing 3-methyladenine.</text>
        <dbReference type="EC" id="3.2.2.20"/>
    </reaction>
</comment>
<dbReference type="EC" id="3.2.2.20" evidence="8"/>
<dbReference type="RefSeq" id="WP_135943357.1">
    <property type="nucleotide sequence ID" value="NZ_BMEI01000001.1"/>
</dbReference>
<organism evidence="10 11">
    <name type="scientific">Marinicauda pacifica</name>
    <dbReference type="NCBI Taxonomy" id="1133559"/>
    <lineage>
        <taxon>Bacteria</taxon>
        <taxon>Pseudomonadati</taxon>
        <taxon>Pseudomonadota</taxon>
        <taxon>Alphaproteobacteria</taxon>
        <taxon>Maricaulales</taxon>
        <taxon>Maricaulaceae</taxon>
        <taxon>Marinicauda</taxon>
    </lineage>
</organism>
<dbReference type="GO" id="GO:0006284">
    <property type="term" value="P:base-excision repair"/>
    <property type="evidence" value="ECO:0007669"/>
    <property type="project" value="InterPro"/>
</dbReference>
<keyword evidence="1 9" id="KW-0479">Metal-binding</keyword>
<protein>
    <recommendedName>
        <fullName evidence="8">DNA-3-methyladenine glycosylase I</fullName>
        <ecNumber evidence="8">3.2.2.20</ecNumber>
    </recommendedName>
</protein>
<dbReference type="Pfam" id="PF03352">
    <property type="entry name" value="Adenine_glyco"/>
    <property type="match status" value="1"/>
</dbReference>
<keyword evidence="3" id="KW-0378">Hydrolase</keyword>
<dbReference type="FunFam" id="1.10.340.30:FF:000009">
    <property type="entry name" value="DNA-3-methyladenine glycosylase I"/>
    <property type="match status" value="1"/>
</dbReference>
<evidence type="ECO:0000256" key="8">
    <source>
        <dbReference type="ARBA" id="ARBA00066766"/>
    </source>
</evidence>
<dbReference type="InterPro" id="IPR005019">
    <property type="entry name" value="Adenine_glyco"/>
</dbReference>
<comment type="function">
    <text evidence="7">Hydrolysis of the deoxyribose N-glycosidic bond to excise 3-methyladenine from the damaged DNA polymer formed by alkylation lesions.</text>
</comment>
<dbReference type="InterPro" id="IPR052891">
    <property type="entry name" value="DNA-3mA_glycosylase"/>
</dbReference>
<feature type="binding site" evidence="9">
    <location>
        <position position="5"/>
    </location>
    <ligand>
        <name>Zn(2+)</name>
        <dbReference type="ChEBI" id="CHEBI:29105"/>
    </ligand>
</feature>
<dbReference type="Gene3D" id="1.10.340.30">
    <property type="entry name" value="Hypothetical protein, domain 2"/>
    <property type="match status" value="1"/>
</dbReference>
<proteinExistence type="predicted"/>
<evidence type="ECO:0000256" key="1">
    <source>
        <dbReference type="ARBA" id="ARBA00022723"/>
    </source>
</evidence>
<reference evidence="10 11" key="1">
    <citation type="journal article" date="2013" name="Int. J. Syst. Evol. Microbiol.">
        <title>Marinicauda pacifica gen. nov., sp. nov., a prosthecate alphaproteobacterium of the family Hyphomonadaceae isolated from deep seawater.</title>
        <authorList>
            <person name="Zhang X.Y."/>
            <person name="Li G.W."/>
            <person name="Wang C.S."/>
            <person name="Zhang Y.J."/>
            <person name="Xu X.W."/>
            <person name="Li H."/>
            <person name="Liu A."/>
            <person name="Liu C."/>
            <person name="Xie B.B."/>
            <person name="Qin Q.L."/>
            <person name="Xu Z."/>
            <person name="Chen X.L."/>
            <person name="Zhou B.C."/>
            <person name="Zhang Y.Z."/>
        </authorList>
    </citation>
    <scope>NUCLEOTIDE SEQUENCE [LARGE SCALE GENOMIC DNA]</scope>
    <source>
        <strain evidence="10 11">P-1 km-3</strain>
    </source>
</reference>
<evidence type="ECO:0000313" key="11">
    <source>
        <dbReference type="Proteomes" id="UP000305451"/>
    </source>
</evidence>
<keyword evidence="4 9" id="KW-0862">Zinc</keyword>
<dbReference type="EMBL" id="SRXV01000001">
    <property type="protein sequence ID" value="TGY94162.1"/>
    <property type="molecule type" value="Genomic_DNA"/>
</dbReference>
<dbReference type="GO" id="GO:0008725">
    <property type="term" value="F:DNA-3-methyladenine glycosylase activity"/>
    <property type="evidence" value="ECO:0007669"/>
    <property type="project" value="UniProtKB-EC"/>
</dbReference>
<dbReference type="GO" id="GO:0046872">
    <property type="term" value="F:metal ion binding"/>
    <property type="evidence" value="ECO:0007669"/>
    <property type="project" value="UniProtKB-KW"/>
</dbReference>
<evidence type="ECO:0000256" key="6">
    <source>
        <dbReference type="ARBA" id="ARBA00052558"/>
    </source>
</evidence>
<dbReference type="SUPFAM" id="SSF48150">
    <property type="entry name" value="DNA-glycosylase"/>
    <property type="match status" value="1"/>
</dbReference>
<feature type="binding site" evidence="9">
    <location>
        <position position="176"/>
    </location>
    <ligand>
        <name>Zn(2+)</name>
        <dbReference type="ChEBI" id="CHEBI:29105"/>
    </ligand>
</feature>
<comment type="caution">
    <text evidence="10">The sequence shown here is derived from an EMBL/GenBank/DDBJ whole genome shotgun (WGS) entry which is preliminary data.</text>
</comment>
<dbReference type="OrthoDB" id="9807664at2"/>
<keyword evidence="11" id="KW-1185">Reference proteome</keyword>
<gene>
    <name evidence="10" type="ORF">E5162_02460</name>
</gene>
<keyword evidence="2" id="KW-0227">DNA damage</keyword>
<dbReference type="NCBIfam" id="TIGR00624">
    <property type="entry name" value="tag"/>
    <property type="match status" value="1"/>
</dbReference>